<feature type="transmembrane region" description="Helical" evidence="5">
    <location>
        <begin position="679"/>
        <end position="704"/>
    </location>
</feature>
<evidence type="ECO:0000313" key="8">
    <source>
        <dbReference type="Proteomes" id="UP000076858"/>
    </source>
</evidence>
<dbReference type="ESTHER" id="dappu-e9hh57">
    <property type="family name" value="Neuroligin"/>
</dbReference>
<keyword evidence="5" id="KW-0812">Transmembrane</keyword>
<dbReference type="InterPro" id="IPR029058">
    <property type="entry name" value="AB_hydrolase_fold"/>
</dbReference>
<dbReference type="Pfam" id="PF00135">
    <property type="entry name" value="COesterase"/>
    <property type="match status" value="1"/>
</dbReference>
<dbReference type="AlphaFoldDB" id="A0A0N8D3N3"/>
<dbReference type="SUPFAM" id="SSF53474">
    <property type="entry name" value="alpha/beta-Hydrolases"/>
    <property type="match status" value="1"/>
</dbReference>
<comment type="similarity">
    <text evidence="1">Belongs to the type-B carboxylesterase/lipase family.</text>
</comment>
<dbReference type="FunFam" id="3.40.50.1820:FF:000694">
    <property type="entry name" value="Neuroligin-4, Y-linked"/>
    <property type="match status" value="1"/>
</dbReference>
<feature type="compositionally biased region" description="Low complexity" evidence="4">
    <location>
        <begin position="900"/>
        <end position="916"/>
    </location>
</feature>
<feature type="region of interest" description="Disordered" evidence="4">
    <location>
        <begin position="801"/>
        <end position="834"/>
    </location>
</feature>
<gene>
    <name evidence="7" type="ORF">APZ42_027119</name>
</gene>
<reference evidence="7 8" key="1">
    <citation type="submission" date="2016-03" db="EMBL/GenBank/DDBJ databases">
        <title>EvidentialGene: Evidence-directed Construction of Genes on Genomes.</title>
        <authorList>
            <person name="Gilbert D.G."/>
            <person name="Choi J.-H."/>
            <person name="Mockaitis K."/>
            <person name="Colbourne J."/>
            <person name="Pfrender M."/>
        </authorList>
    </citation>
    <scope>NUCLEOTIDE SEQUENCE [LARGE SCALE GENOMIC DNA]</scope>
    <source>
        <strain evidence="7 8">Xinb3</strain>
        <tissue evidence="7">Complete organism</tissue>
    </source>
</reference>
<keyword evidence="2 6" id="KW-0732">Signal</keyword>
<keyword evidence="5" id="KW-0472">Membrane</keyword>
<dbReference type="OrthoDB" id="9000293at2759"/>
<dbReference type="EMBL" id="LRGB01002190">
    <property type="protein sequence ID" value="KZS08485.1"/>
    <property type="molecule type" value="Genomic_DNA"/>
</dbReference>
<feature type="compositionally biased region" description="Low complexity" evidence="4">
    <location>
        <begin position="1186"/>
        <end position="1199"/>
    </location>
</feature>
<dbReference type="STRING" id="35525.A0A0N8D3N3"/>
<evidence type="ECO:0000256" key="5">
    <source>
        <dbReference type="SAM" id="Phobius"/>
    </source>
</evidence>
<dbReference type="PANTHER" id="PTHR43903">
    <property type="entry name" value="NEUROLIGIN"/>
    <property type="match status" value="1"/>
</dbReference>
<keyword evidence="8" id="KW-1185">Reference proteome</keyword>
<dbReference type="PROSITE" id="PS00941">
    <property type="entry name" value="CARBOXYLESTERASE_B_2"/>
    <property type="match status" value="1"/>
</dbReference>
<feature type="region of interest" description="Disordered" evidence="4">
    <location>
        <begin position="600"/>
        <end position="670"/>
    </location>
</feature>
<evidence type="ECO:0000256" key="4">
    <source>
        <dbReference type="SAM" id="MobiDB-lite"/>
    </source>
</evidence>
<proteinExistence type="inferred from homology"/>
<dbReference type="InterPro" id="IPR002018">
    <property type="entry name" value="CarbesteraseB"/>
</dbReference>
<sequence length="1222" mass="133762">MLRSATLLLFIASVLVVIVCVAGQMRPSLNARIVRTKQGSVKGVLVIPSNRELPPVEAFLGLPYASPPVGPLRFMSPVSPLPWNGVRLMDKYAPACPQTLPDVSNEREALRFVTRGRLQYLRRLLPYLRNQSEDCLYLNIYAPVTVGGKDVNIKFPVIVFIHGESYEWNSGNPYDGSILASYGDVVVVTINFRLGVLGFLRPDLRENRVANFGLLDQIAALQWIQENIAQFGGDRDSVTLLGHGTGAACVNLLLISPVAKASSGLFHRAILMSGTALADWAVAENPLRYTLQAAQQVDCPLAERDDELAACLRFKRVTELMSVRLQAPLYASPLAPLVDGIVVPNEPRQSMKTYNELFGRYDVMYGVTQSESFHLLNAATLQFGLTETERNRIIRTYVRNSYASNIDQVTAAILNEYTDWKNPVRDTEEYRDSILEILSDARVVAPVIQMADFHSAIRQRSYFYVFTHQTTNGDYPQDWGSIHGEELAYVFGMPLVGGTNHLSANYTRAEMLLSEIVITYWANFARTGNPNFPPRQKFLTAANSRDRFEPTYVQWPAYDRHSQKYLNIDLRPKVKDHYRADKMALWSKLIPELMSNGNGKVYPASSEDEDDAEGAPGSSVAEPDSSSHSPPAVMGAQPEVDQQPSGGFQFFPSGHVKGAGSNSSRTEDDHDVAQQTGGIALSIVIVIGICFLVLNVCACAGVFYQRDRVRFKEMLIQRQYKLRSGNQERDGPAPTSGAQAPPVARETLLALHRVEEDFTELDGSGNGMESGFPHQASTSTMDPHTKVSQWMAQEVTIERCPTPPVNNRLTKPAQDKLGGSDRYDSRGCDPEDPTSALFPLLTKSAKTSDIYGLLPVQEENTAGEKQRIQTGQSSDMAGQIHDNGSFFKFGNLGHVGESSPPFADSASSAHTVSRSSVGRRKARSKSQLGSQRSITTKRDVAVGDDDDDGNYRVALDNEEDRRSSAVYGCGTMDTIRRLNLPKVLPDLPLQDVPAGAIASSSAPFTMGKTNLSNVAPSDRSPPCTIPHAGLQTSVVSMERSALVNKNQCQPTESPSASAAPYSDVKKQSKSRRKHPDNVPSTMSSEAVCTLSSPTSTIVKTNLPQTVVVAPHPRATAAHSSTAIRGATPSSTQQPEPCLVVRPGPRQPATTMTRGHGGNNYDSVANDKESPSATGDVVLRRPRQQDASASSRPASRNSRSWYAQYSQSFISQSIDQESDKNDN</sequence>
<feature type="region of interest" description="Disordered" evidence="4">
    <location>
        <begin position="1113"/>
        <end position="1200"/>
    </location>
</feature>
<keyword evidence="5" id="KW-1133">Transmembrane helix</keyword>
<evidence type="ECO:0000256" key="1">
    <source>
        <dbReference type="ARBA" id="ARBA00005964"/>
    </source>
</evidence>
<feature type="compositionally biased region" description="Polar residues" evidence="4">
    <location>
        <begin position="925"/>
        <end position="934"/>
    </location>
</feature>
<feature type="compositionally biased region" description="Polar residues" evidence="4">
    <location>
        <begin position="1078"/>
        <end position="1087"/>
    </location>
</feature>
<dbReference type="InterPro" id="IPR051093">
    <property type="entry name" value="Neuroligin/BSAL"/>
</dbReference>
<feature type="signal peptide" evidence="6">
    <location>
        <begin position="1"/>
        <end position="23"/>
    </location>
</feature>
<feature type="region of interest" description="Disordered" evidence="4">
    <location>
        <begin position="900"/>
        <end position="956"/>
    </location>
</feature>
<name>A0A0N8D3N3_9CRUS</name>
<feature type="compositionally biased region" description="Polar residues" evidence="4">
    <location>
        <begin position="1117"/>
        <end position="1134"/>
    </location>
</feature>
<dbReference type="InterPro" id="IPR019819">
    <property type="entry name" value="Carboxylesterase_B_CS"/>
</dbReference>
<accession>A0A0N8D3N3</accession>
<dbReference type="Gene3D" id="3.40.50.1820">
    <property type="entry name" value="alpha/beta hydrolase"/>
    <property type="match status" value="1"/>
</dbReference>
<feature type="compositionally biased region" description="Basic and acidic residues" evidence="4">
    <location>
        <begin position="818"/>
        <end position="829"/>
    </location>
</feature>
<feature type="region of interest" description="Disordered" evidence="4">
    <location>
        <begin position="1041"/>
        <end position="1087"/>
    </location>
</feature>
<organism evidence="7 8">
    <name type="scientific">Daphnia magna</name>
    <dbReference type="NCBI Taxonomy" id="35525"/>
    <lineage>
        <taxon>Eukaryota</taxon>
        <taxon>Metazoa</taxon>
        <taxon>Ecdysozoa</taxon>
        <taxon>Arthropoda</taxon>
        <taxon>Crustacea</taxon>
        <taxon>Branchiopoda</taxon>
        <taxon>Diplostraca</taxon>
        <taxon>Cladocera</taxon>
        <taxon>Anomopoda</taxon>
        <taxon>Daphniidae</taxon>
        <taxon>Daphnia</taxon>
    </lineage>
</organism>
<evidence type="ECO:0000256" key="6">
    <source>
        <dbReference type="SAM" id="SignalP"/>
    </source>
</evidence>
<evidence type="ECO:0000313" key="7">
    <source>
        <dbReference type="EMBL" id="KZS08485.1"/>
    </source>
</evidence>
<evidence type="ECO:0000256" key="2">
    <source>
        <dbReference type="ARBA" id="ARBA00022729"/>
    </source>
</evidence>
<feature type="chain" id="PRO_5013460484" evidence="6">
    <location>
        <begin position="24"/>
        <end position="1222"/>
    </location>
</feature>
<feature type="compositionally biased region" description="Polar residues" evidence="4">
    <location>
        <begin position="1043"/>
        <end position="1056"/>
    </location>
</feature>
<evidence type="ECO:0000256" key="3">
    <source>
        <dbReference type="ARBA" id="ARBA00023180"/>
    </source>
</evidence>
<keyword evidence="3" id="KW-0325">Glycoprotein</keyword>
<protein>
    <submittedName>
        <fullName evidence="7">Putative Inactive carboxylesterase 4</fullName>
    </submittedName>
</protein>
<comment type="caution">
    <text evidence="7">The sequence shown here is derived from an EMBL/GenBank/DDBJ whole genome shotgun (WGS) entry which is preliminary data.</text>
</comment>
<dbReference type="Proteomes" id="UP000076858">
    <property type="component" value="Unassembled WGS sequence"/>
</dbReference>